<organism evidence="5 6">
    <name type="scientific">Roseomonas elaeocarpi</name>
    <dbReference type="NCBI Taxonomy" id="907779"/>
    <lineage>
        <taxon>Bacteria</taxon>
        <taxon>Pseudomonadati</taxon>
        <taxon>Pseudomonadota</taxon>
        <taxon>Alphaproteobacteria</taxon>
        <taxon>Acetobacterales</taxon>
        <taxon>Roseomonadaceae</taxon>
        <taxon>Roseomonas</taxon>
    </lineage>
</organism>
<keyword evidence="3" id="KW-0732">Signal</keyword>
<dbReference type="PANTHER" id="PTHR30290:SF38">
    <property type="entry name" value="D,D-DIPEPTIDE-BINDING PERIPLASMIC PROTEIN DDPA-RELATED"/>
    <property type="match status" value="1"/>
</dbReference>
<dbReference type="InterPro" id="IPR039424">
    <property type="entry name" value="SBP_5"/>
</dbReference>
<reference evidence="5 6" key="1">
    <citation type="submission" date="2024-09" db="EMBL/GenBank/DDBJ databases">
        <authorList>
            <person name="Sun Q."/>
            <person name="Mori K."/>
        </authorList>
    </citation>
    <scope>NUCLEOTIDE SEQUENCE [LARGE SCALE GENOMIC DNA]</scope>
    <source>
        <strain evidence="5 6">TBRC 5777</strain>
    </source>
</reference>
<evidence type="ECO:0000256" key="2">
    <source>
        <dbReference type="ARBA" id="ARBA00005695"/>
    </source>
</evidence>
<evidence type="ECO:0000256" key="3">
    <source>
        <dbReference type="ARBA" id="ARBA00022729"/>
    </source>
</evidence>
<evidence type="ECO:0000256" key="1">
    <source>
        <dbReference type="ARBA" id="ARBA00004418"/>
    </source>
</evidence>
<comment type="caution">
    <text evidence="5">The sequence shown here is derived from an EMBL/GenBank/DDBJ whole genome shotgun (WGS) entry which is preliminary data.</text>
</comment>
<dbReference type="Gene3D" id="3.40.190.10">
    <property type="entry name" value="Periplasmic binding protein-like II"/>
    <property type="match status" value="1"/>
</dbReference>
<feature type="domain" description="Solute-binding protein family 5" evidence="4">
    <location>
        <begin position="75"/>
        <end position="442"/>
    </location>
</feature>
<dbReference type="CDD" id="cd08502">
    <property type="entry name" value="PBP2_NikA_DppA_OppA_like_16"/>
    <property type="match status" value="1"/>
</dbReference>
<evidence type="ECO:0000259" key="4">
    <source>
        <dbReference type="Pfam" id="PF00496"/>
    </source>
</evidence>
<dbReference type="InterPro" id="IPR030678">
    <property type="entry name" value="Peptide/Ni-bd"/>
</dbReference>
<protein>
    <submittedName>
        <fullName evidence="5">ABC transporter substrate-binding protein</fullName>
    </submittedName>
</protein>
<dbReference type="Pfam" id="PF00496">
    <property type="entry name" value="SBP_bac_5"/>
    <property type="match status" value="1"/>
</dbReference>
<dbReference type="RefSeq" id="WP_377044005.1">
    <property type="nucleotide sequence ID" value="NZ_JBHLUN010000005.1"/>
</dbReference>
<name>A0ABV6JRB6_9PROT</name>
<dbReference type="PANTHER" id="PTHR30290">
    <property type="entry name" value="PERIPLASMIC BINDING COMPONENT OF ABC TRANSPORTER"/>
    <property type="match status" value="1"/>
</dbReference>
<dbReference type="EMBL" id="JBHLUN010000005">
    <property type="protein sequence ID" value="MFC0408261.1"/>
    <property type="molecule type" value="Genomic_DNA"/>
</dbReference>
<proteinExistence type="inferred from homology"/>
<dbReference type="PIRSF" id="PIRSF002741">
    <property type="entry name" value="MppA"/>
    <property type="match status" value="1"/>
</dbReference>
<comment type="subcellular location">
    <subcellularLocation>
        <location evidence="1">Periplasm</location>
    </subcellularLocation>
</comment>
<accession>A0ABV6JRB6</accession>
<gene>
    <name evidence="5" type="ORF">ACFFGY_08390</name>
</gene>
<evidence type="ECO:0000313" key="6">
    <source>
        <dbReference type="Proteomes" id="UP001589865"/>
    </source>
</evidence>
<sequence length="536" mass="59276">MFRRTLLTAAGAAALLPTRLSRPALAQGRSSRVLRYVPQADLTVVDPVVTTAYITRTHALMVWDQLYGLDAQLRPQPQMVEGHRIEEDGKRWTFRLREGLRFHDGTPVRGRDCVASIRRWAQRDSLGQALLARTDEMSAPDDRSFVIRLKRPFGAMLDALAKLGPPALVIMPERLAETDPAQQIREIIGSGPFRFKADERVVGARVVYERNADYVPRPGGSMPGGTVEWAAGPKQVHFDRVEWLVMPDPGTATAAMQSGEADWWENPSNDLLPVLEASPDIRTGSAGPLGTMGTGVFNHLYPPFDKAAVRRVILQAMSQEDYMTAAAGADPSMWKAGVGLFAPGTPMASDAGLEAITGKRDLEASRKALVEAGYKGERVVLMAPSDNPVLAALGEVTNDLFRRLGMNVDYVVSDWGTLVTRRASKDAPDKGGWNMFNTTWAGLDMVNPAVEQVLRVNGDKGFFGWANIPRIEQLREAWLDAPDTETQKRIAAELQTVAMQEVPYLPTGQYLYKTAYRRDLTDMVQGLFVFWGIRRQ</sequence>
<comment type="similarity">
    <text evidence="2">Belongs to the bacterial solute-binding protein 5 family.</text>
</comment>
<evidence type="ECO:0000313" key="5">
    <source>
        <dbReference type="EMBL" id="MFC0408261.1"/>
    </source>
</evidence>
<dbReference type="Gene3D" id="3.10.105.10">
    <property type="entry name" value="Dipeptide-binding Protein, Domain 3"/>
    <property type="match status" value="1"/>
</dbReference>
<dbReference type="InterPro" id="IPR000914">
    <property type="entry name" value="SBP_5_dom"/>
</dbReference>
<dbReference type="Proteomes" id="UP001589865">
    <property type="component" value="Unassembled WGS sequence"/>
</dbReference>
<dbReference type="SUPFAM" id="SSF53850">
    <property type="entry name" value="Periplasmic binding protein-like II"/>
    <property type="match status" value="1"/>
</dbReference>
<keyword evidence="6" id="KW-1185">Reference proteome</keyword>